<proteinExistence type="predicted"/>
<comment type="caution">
    <text evidence="2">The sequence shown here is derived from an EMBL/GenBank/DDBJ whole genome shotgun (WGS) entry which is preliminary data.</text>
</comment>
<gene>
    <name evidence="2" type="ORF">GEV02_20715</name>
</gene>
<accession>A0A6A7N6G6</accession>
<dbReference type="Proteomes" id="UP000440498">
    <property type="component" value="Unassembled WGS sequence"/>
</dbReference>
<organism evidence="2 3">
    <name type="scientific">Rugamonas aquatica</name>
    <dbReference type="NCBI Taxonomy" id="2743357"/>
    <lineage>
        <taxon>Bacteria</taxon>
        <taxon>Pseudomonadati</taxon>
        <taxon>Pseudomonadota</taxon>
        <taxon>Betaproteobacteria</taxon>
        <taxon>Burkholderiales</taxon>
        <taxon>Oxalobacteraceae</taxon>
        <taxon>Telluria group</taxon>
        <taxon>Rugamonas</taxon>
    </lineage>
</organism>
<evidence type="ECO:0000313" key="3">
    <source>
        <dbReference type="Proteomes" id="UP000440498"/>
    </source>
</evidence>
<evidence type="ECO:0000313" key="2">
    <source>
        <dbReference type="EMBL" id="MQA40579.1"/>
    </source>
</evidence>
<protein>
    <submittedName>
        <fullName evidence="2">Uncharacterized protein</fullName>
    </submittedName>
</protein>
<evidence type="ECO:0000256" key="1">
    <source>
        <dbReference type="SAM" id="Phobius"/>
    </source>
</evidence>
<keyword evidence="3" id="KW-1185">Reference proteome</keyword>
<dbReference type="RefSeq" id="WP_152839877.1">
    <property type="nucleotide sequence ID" value="NZ_WHUG01000009.1"/>
</dbReference>
<name>A0A6A7N6G6_9BURK</name>
<dbReference type="AlphaFoldDB" id="A0A6A7N6G6"/>
<sequence length="152" mass="16794">MLHEYSEWLLIMLALVLSGLDAYALRQVLSSPFYTSGQRWAQAALVLLIPLIGATLVIYMARHELPSDGTWPVDHMGDIDPTCSVVDYHGRAGPCAMWGPRSVDTRCPHALQFPPRADTRPGLTGTRVSGQMMFTPLPRATAGRHGFFDVQM</sequence>
<keyword evidence="1" id="KW-0472">Membrane</keyword>
<keyword evidence="1" id="KW-1133">Transmembrane helix</keyword>
<feature type="transmembrane region" description="Helical" evidence="1">
    <location>
        <begin position="40"/>
        <end position="61"/>
    </location>
</feature>
<keyword evidence="1" id="KW-0812">Transmembrane</keyword>
<reference evidence="2 3" key="1">
    <citation type="submission" date="2019-10" db="EMBL/GenBank/DDBJ databases">
        <title>Two novel species isolated from a subtropical stream in China.</title>
        <authorList>
            <person name="Lu H."/>
        </authorList>
    </citation>
    <scope>NUCLEOTIDE SEQUENCE [LARGE SCALE GENOMIC DNA]</scope>
    <source>
        <strain evidence="2 3">FT29W</strain>
    </source>
</reference>
<dbReference type="EMBL" id="WHUG01000009">
    <property type="protein sequence ID" value="MQA40579.1"/>
    <property type="molecule type" value="Genomic_DNA"/>
</dbReference>